<keyword evidence="8 10" id="KW-0326">Glycosidase</keyword>
<dbReference type="InterPro" id="IPR030458">
    <property type="entry name" value="Glyco_hydro_31_AS"/>
</dbReference>
<evidence type="ECO:0000256" key="6">
    <source>
        <dbReference type="ARBA" id="ARBA00022824"/>
    </source>
</evidence>
<dbReference type="SUPFAM" id="SSF74650">
    <property type="entry name" value="Galactose mutarotase-like"/>
    <property type="match status" value="1"/>
</dbReference>
<dbReference type="SUPFAM" id="SSF51445">
    <property type="entry name" value="(Trans)glycosidases"/>
    <property type="match status" value="1"/>
</dbReference>
<proteinExistence type="inferred from homology"/>
<dbReference type="AlphaFoldDB" id="A0A7J6S7K3"/>
<dbReference type="GO" id="GO:0006491">
    <property type="term" value="P:N-glycan processing"/>
    <property type="evidence" value="ECO:0007669"/>
    <property type="project" value="TreeGrafter"/>
</dbReference>
<evidence type="ECO:0000256" key="2">
    <source>
        <dbReference type="ARBA" id="ARBA00004833"/>
    </source>
</evidence>
<dbReference type="OMA" id="FAHELDS"/>
<feature type="domain" description="Glycoside hydrolase family 31 N-terminal" evidence="13">
    <location>
        <begin position="87"/>
        <end position="310"/>
    </location>
</feature>
<feature type="domain" description="Glycoside hydrolase family 31 TIM barrel" evidence="12">
    <location>
        <begin position="366"/>
        <end position="553"/>
    </location>
</feature>
<protein>
    <recommendedName>
        <fullName evidence="9">Glucosidase II subunit alpha</fullName>
    </recommendedName>
</protein>
<dbReference type="GO" id="GO:0090599">
    <property type="term" value="F:alpha-glucosidase activity"/>
    <property type="evidence" value="ECO:0007669"/>
    <property type="project" value="TreeGrafter"/>
</dbReference>
<evidence type="ECO:0000313" key="14">
    <source>
        <dbReference type="EMBL" id="KAF4728020.1"/>
    </source>
</evidence>
<name>A0A7J6S7K3_PEROL</name>
<dbReference type="InterPro" id="IPR017853">
    <property type="entry name" value="GH"/>
</dbReference>
<keyword evidence="4 11" id="KW-0732">Signal</keyword>
<dbReference type="PROSITE" id="PS00129">
    <property type="entry name" value="GLYCOSYL_HYDROL_F31_1"/>
    <property type="match status" value="1"/>
</dbReference>
<evidence type="ECO:0000256" key="3">
    <source>
        <dbReference type="ARBA" id="ARBA00007806"/>
    </source>
</evidence>
<evidence type="ECO:0000256" key="5">
    <source>
        <dbReference type="ARBA" id="ARBA00022801"/>
    </source>
</evidence>
<comment type="similarity">
    <text evidence="3 10">Belongs to the glycosyl hydrolase 31 family.</text>
</comment>
<dbReference type="Gene3D" id="3.20.20.80">
    <property type="entry name" value="Glycosidases"/>
    <property type="match status" value="1"/>
</dbReference>
<dbReference type="GO" id="GO:0030246">
    <property type="term" value="F:carbohydrate binding"/>
    <property type="evidence" value="ECO:0007669"/>
    <property type="project" value="InterPro"/>
</dbReference>
<dbReference type="GO" id="GO:0005783">
    <property type="term" value="C:endoplasmic reticulum"/>
    <property type="evidence" value="ECO:0007669"/>
    <property type="project" value="UniProtKB-SubCell"/>
</dbReference>
<dbReference type="Pfam" id="PF13802">
    <property type="entry name" value="Gal_mutarotas_2"/>
    <property type="match status" value="1"/>
</dbReference>
<evidence type="ECO:0000256" key="7">
    <source>
        <dbReference type="ARBA" id="ARBA00023180"/>
    </source>
</evidence>
<comment type="pathway">
    <text evidence="2">Glycan metabolism; N-glycan metabolism.</text>
</comment>
<dbReference type="PANTHER" id="PTHR22762">
    <property type="entry name" value="ALPHA-GLUCOSIDASE"/>
    <property type="match status" value="1"/>
</dbReference>
<dbReference type="EMBL" id="JABANO010020719">
    <property type="protein sequence ID" value="KAF4728020.1"/>
    <property type="molecule type" value="Genomic_DNA"/>
</dbReference>
<sequence>MVRVLALLCASTAIAVYGEDARKFRRCDQGSFCRRFRKWVDRAQTCQAGEWQGAWYIDSEASRPTKTEPMRLELHNKYDSSTLLLLEVQLHKDIVGRYRIPKNDVVMDDSLPIISWAEVEYKQDDRGVTLLVTTDPRHRCKVHIGFDPVQIDVSHNDKPVISVNKDGLMNFEVYRRKAEGSIQAKAEGDTSVADATEIDTSDLWQETFNSFTDTKPRGPAAVGVDVTMVASRHAYGLAGHSTSLDLPRFEDPYRIYNTDVFEYPVDSPTSLYGGSPFLLSFHYKDDPDHEAHFDQPFVSGLLWNNPSETFVKVDTPHYHEKEIQQPLHDAKSWFLSESGIIDMFILTGVEPYEVLYKYHTVTGFPSTIPMFALGKHQSRWNYDDIADVKTVNQKFDANDVPLDVLWLDIEHTDGKRYFTWDKDRFADPQEMLESVIKTKRKMVVIVDPHIKVDDDFSVYEKFEAEKAFVQTKEGSPFVGSCWPGNSNYPDFSDVAVRAIWSELFNFTQYKGSSEDLYIWNDMNEPSVFDGPEMTMPRDVVHHSNVEHRDLHNL</sequence>
<dbReference type="Pfam" id="PF01055">
    <property type="entry name" value="Glyco_hydro_31_2nd"/>
    <property type="match status" value="1"/>
</dbReference>
<feature type="signal peptide" evidence="11">
    <location>
        <begin position="1"/>
        <end position="18"/>
    </location>
</feature>
<comment type="caution">
    <text evidence="14">The sequence shown here is derived from an EMBL/GenBank/DDBJ whole genome shotgun (WGS) entry which is preliminary data.</text>
</comment>
<dbReference type="InterPro" id="IPR000322">
    <property type="entry name" value="Glyco_hydro_31_TIM"/>
</dbReference>
<evidence type="ECO:0000256" key="8">
    <source>
        <dbReference type="ARBA" id="ARBA00023295"/>
    </source>
</evidence>
<dbReference type="InterPro" id="IPR011013">
    <property type="entry name" value="Gal_mutarotase_sf_dom"/>
</dbReference>
<keyword evidence="6" id="KW-0256">Endoplasmic reticulum</keyword>
<reference evidence="14 15" key="1">
    <citation type="submission" date="2020-04" db="EMBL/GenBank/DDBJ databases">
        <title>Perkinsus olseni comparative genomics.</title>
        <authorList>
            <person name="Bogema D.R."/>
        </authorList>
    </citation>
    <scope>NUCLEOTIDE SEQUENCE [LARGE SCALE GENOMIC DNA]</scope>
    <source>
        <strain evidence="14 15">ATCC PRA-207</strain>
    </source>
</reference>
<accession>A0A7J6S7K3</accession>
<evidence type="ECO:0000256" key="11">
    <source>
        <dbReference type="SAM" id="SignalP"/>
    </source>
</evidence>
<dbReference type="PANTHER" id="PTHR22762:SF54">
    <property type="entry name" value="BCDNA.GH04962"/>
    <property type="match status" value="1"/>
</dbReference>
<keyword evidence="5 10" id="KW-0378">Hydrolase</keyword>
<evidence type="ECO:0000256" key="9">
    <source>
        <dbReference type="ARBA" id="ARBA00042895"/>
    </source>
</evidence>
<evidence type="ECO:0000313" key="15">
    <source>
        <dbReference type="Proteomes" id="UP000553632"/>
    </source>
</evidence>
<evidence type="ECO:0000256" key="4">
    <source>
        <dbReference type="ARBA" id="ARBA00022729"/>
    </source>
</evidence>
<gene>
    <name evidence="14" type="ORF">FOZ63_031926</name>
</gene>
<feature type="chain" id="PRO_5029910710" description="Glucosidase II subunit alpha" evidence="11">
    <location>
        <begin position="19"/>
        <end position="553"/>
    </location>
</feature>
<evidence type="ECO:0000259" key="13">
    <source>
        <dbReference type="Pfam" id="PF13802"/>
    </source>
</evidence>
<dbReference type="Proteomes" id="UP000553632">
    <property type="component" value="Unassembled WGS sequence"/>
</dbReference>
<dbReference type="GO" id="GO:0005975">
    <property type="term" value="P:carbohydrate metabolic process"/>
    <property type="evidence" value="ECO:0007669"/>
    <property type="project" value="InterPro"/>
</dbReference>
<evidence type="ECO:0000256" key="10">
    <source>
        <dbReference type="RuleBase" id="RU361185"/>
    </source>
</evidence>
<keyword evidence="7" id="KW-0325">Glycoprotein</keyword>
<dbReference type="CDD" id="cd14752">
    <property type="entry name" value="GH31_N"/>
    <property type="match status" value="1"/>
</dbReference>
<evidence type="ECO:0000256" key="1">
    <source>
        <dbReference type="ARBA" id="ARBA00004240"/>
    </source>
</evidence>
<dbReference type="Gene3D" id="2.60.40.1760">
    <property type="entry name" value="glycosyl hydrolase (family 31)"/>
    <property type="match status" value="1"/>
</dbReference>
<comment type="subcellular location">
    <subcellularLocation>
        <location evidence="1">Endoplasmic reticulum</location>
    </subcellularLocation>
</comment>
<evidence type="ECO:0000259" key="12">
    <source>
        <dbReference type="Pfam" id="PF01055"/>
    </source>
</evidence>
<organism evidence="14 15">
    <name type="scientific">Perkinsus olseni</name>
    <name type="common">Perkinsus atlanticus</name>
    <dbReference type="NCBI Taxonomy" id="32597"/>
    <lineage>
        <taxon>Eukaryota</taxon>
        <taxon>Sar</taxon>
        <taxon>Alveolata</taxon>
        <taxon>Perkinsozoa</taxon>
        <taxon>Perkinsea</taxon>
        <taxon>Perkinsida</taxon>
        <taxon>Perkinsidae</taxon>
        <taxon>Perkinsus</taxon>
    </lineage>
</organism>
<dbReference type="InterPro" id="IPR025887">
    <property type="entry name" value="Glyco_hydro_31_N_dom"/>
</dbReference>
<keyword evidence="15" id="KW-1185">Reference proteome</keyword>